<dbReference type="PANTHER" id="PTHR42693:SF53">
    <property type="entry name" value="ENDO-4-O-SULFATASE"/>
    <property type="match status" value="1"/>
</dbReference>
<reference evidence="4 5" key="1">
    <citation type="submission" date="2016-07" db="EMBL/GenBank/DDBJ databases">
        <title>Genomic analysis of zinc-resistant bacterium Mucilaginibacter pedocola TBZ30.</title>
        <authorList>
            <person name="Huang J."/>
            <person name="Tang J."/>
        </authorList>
    </citation>
    <scope>NUCLEOTIDE SEQUENCE [LARGE SCALE GENOMIC DNA]</scope>
    <source>
        <strain evidence="4 5">TBZ30</strain>
    </source>
</reference>
<dbReference type="Gene3D" id="3.40.720.10">
    <property type="entry name" value="Alkaline Phosphatase, subunit A"/>
    <property type="match status" value="1"/>
</dbReference>
<dbReference type="Gene3D" id="3.30.1120.10">
    <property type="match status" value="1"/>
</dbReference>
<keyword evidence="5" id="KW-1185">Reference proteome</keyword>
<dbReference type="InterPro" id="IPR017850">
    <property type="entry name" value="Alkaline_phosphatase_core_sf"/>
</dbReference>
<dbReference type="EMBL" id="MBTF01000012">
    <property type="protein sequence ID" value="OOQ59900.1"/>
    <property type="molecule type" value="Genomic_DNA"/>
</dbReference>
<dbReference type="GO" id="GO:0004065">
    <property type="term" value="F:arylsulfatase activity"/>
    <property type="evidence" value="ECO:0007669"/>
    <property type="project" value="TreeGrafter"/>
</dbReference>
<dbReference type="SUPFAM" id="SSF53649">
    <property type="entry name" value="Alkaline phosphatase-like"/>
    <property type="match status" value="1"/>
</dbReference>
<name>A0A1S9PG14_9SPHI</name>
<evidence type="ECO:0000313" key="4">
    <source>
        <dbReference type="EMBL" id="OOQ59900.1"/>
    </source>
</evidence>
<keyword evidence="2" id="KW-0378">Hydrolase</keyword>
<dbReference type="Proteomes" id="UP000189739">
    <property type="component" value="Unassembled WGS sequence"/>
</dbReference>
<comment type="caution">
    <text evidence="4">The sequence shown here is derived from an EMBL/GenBank/DDBJ whole genome shotgun (WGS) entry which is preliminary data.</text>
</comment>
<comment type="similarity">
    <text evidence="1">Belongs to the sulfatase family.</text>
</comment>
<accession>A0A1S9PG14</accession>
<evidence type="ECO:0000256" key="1">
    <source>
        <dbReference type="ARBA" id="ARBA00008779"/>
    </source>
</evidence>
<dbReference type="FunFam" id="3.40.720.10:FF:000047">
    <property type="entry name" value="Arylsulfatase"/>
    <property type="match status" value="1"/>
</dbReference>
<proteinExistence type="inferred from homology"/>
<evidence type="ECO:0000256" key="2">
    <source>
        <dbReference type="ARBA" id="ARBA00022801"/>
    </source>
</evidence>
<dbReference type="InterPro" id="IPR050738">
    <property type="entry name" value="Sulfatase"/>
</dbReference>
<gene>
    <name evidence="4" type="ORF">BC343_06430</name>
</gene>
<organism evidence="4 5">
    <name type="scientific">Mucilaginibacter pedocola</name>
    <dbReference type="NCBI Taxonomy" id="1792845"/>
    <lineage>
        <taxon>Bacteria</taxon>
        <taxon>Pseudomonadati</taxon>
        <taxon>Bacteroidota</taxon>
        <taxon>Sphingobacteriia</taxon>
        <taxon>Sphingobacteriales</taxon>
        <taxon>Sphingobacteriaceae</taxon>
        <taxon>Mucilaginibacter</taxon>
    </lineage>
</organism>
<dbReference type="CDD" id="cd16025">
    <property type="entry name" value="PAS_like"/>
    <property type="match status" value="1"/>
</dbReference>
<dbReference type="PANTHER" id="PTHR42693">
    <property type="entry name" value="ARYLSULFATASE FAMILY MEMBER"/>
    <property type="match status" value="1"/>
</dbReference>
<dbReference type="AlphaFoldDB" id="A0A1S9PG14"/>
<evidence type="ECO:0000259" key="3">
    <source>
        <dbReference type="Pfam" id="PF00884"/>
    </source>
</evidence>
<sequence length="533" mass="59842">MQTLAQSPVKIRAATGKKPNIIIILADDMGFSDVGCYGGEIPTPNIDMLAKNGVRLSSFYNNSRCCPSRASLLTGLYPHQAGIGDMSEDPNDNGVNEEGVPGYRGFLTPNTVTMAEVLKTAGYHTYMTGKWHVGMHGKEKWPLQRGFERYYGILSGASSYLHPFPPRGITTDNGDTQYDFPDDYYTTDAFGDNAVKFISEQRDAKPFFLYLAFNAPHWPLQARQQDIKLMEGKYQKGWDSIRYERVKKQVAMGLAKPGWATAEREMRPWNQLTEQQQKDVSYRMTVYAAMVYRMDLNIGKVLATLKQQKKLDNTLIMFMSDNGACAEPYQELGGGPMASINDGLKYGAISYGMGWANVSNTPFKKYKNQTFEGGIAAPLVAYWPAMFKGQSGKFNGTPFHITDLMATVADAAKATYPTNYNGRQITPTEGLSMLPALKAGKGETHEYFYWEHEGHCAVIYKNWKIVKAALANKWELYDLDADRTERHNLAAEHADIVTALDKKWQDWANSHQVFPKGPNYKDNMANHPNKYAD</sequence>
<protein>
    <submittedName>
        <fullName evidence="4">Arylsulfatase</fullName>
    </submittedName>
</protein>
<dbReference type="InterPro" id="IPR000917">
    <property type="entry name" value="Sulfatase_N"/>
</dbReference>
<dbReference type="STRING" id="1792845.BC343_06430"/>
<dbReference type="Pfam" id="PF00884">
    <property type="entry name" value="Sulfatase"/>
    <property type="match status" value="1"/>
</dbReference>
<evidence type="ECO:0000313" key="5">
    <source>
        <dbReference type="Proteomes" id="UP000189739"/>
    </source>
</evidence>
<feature type="domain" description="Sulfatase N-terminal" evidence="3">
    <location>
        <begin position="19"/>
        <end position="413"/>
    </location>
</feature>